<dbReference type="EC" id="1.3.1.-" evidence="13"/>
<comment type="function">
    <text evidence="2">Catalyzes the synthesis of 5,6-dihydrouridine (D), a modified base found in the D-loop of most tRNAs, via the reduction of the C5-C6 double bond in target uridines.</text>
</comment>
<keyword evidence="3" id="KW-0820">tRNA-binding</keyword>
<dbReference type="Gene3D" id="3.20.20.70">
    <property type="entry name" value="Aldolase class I"/>
    <property type="match status" value="1"/>
</dbReference>
<dbReference type="SUPFAM" id="SSF51395">
    <property type="entry name" value="FMN-linked oxidoreductases"/>
    <property type="match status" value="1"/>
</dbReference>
<feature type="domain" description="DUS-like FMN-binding" evidence="12">
    <location>
        <begin position="23"/>
        <end position="325"/>
    </location>
</feature>
<evidence type="ECO:0000256" key="8">
    <source>
        <dbReference type="ARBA" id="ARBA00022884"/>
    </source>
</evidence>
<keyword evidence="6" id="KW-0819">tRNA processing</keyword>
<keyword evidence="5" id="KW-0288">FMN</keyword>
<evidence type="ECO:0000256" key="5">
    <source>
        <dbReference type="ARBA" id="ARBA00022643"/>
    </source>
</evidence>
<evidence type="ECO:0000256" key="11">
    <source>
        <dbReference type="ARBA" id="ARBA00048802"/>
    </source>
</evidence>
<evidence type="ECO:0000256" key="10">
    <source>
        <dbReference type="ARBA" id="ARBA00048205"/>
    </source>
</evidence>
<dbReference type="EMBL" id="VSSQ01001790">
    <property type="protein sequence ID" value="MPM11142.1"/>
    <property type="molecule type" value="Genomic_DNA"/>
</dbReference>
<evidence type="ECO:0000256" key="7">
    <source>
        <dbReference type="ARBA" id="ARBA00022857"/>
    </source>
</evidence>
<comment type="caution">
    <text evidence="13">The sequence shown here is derived from an EMBL/GenBank/DDBJ whole genome shotgun (WGS) entry which is preliminary data.</text>
</comment>
<dbReference type="GO" id="GO:0017150">
    <property type="term" value="F:tRNA dihydrouridine synthase activity"/>
    <property type="evidence" value="ECO:0007669"/>
    <property type="project" value="InterPro"/>
</dbReference>
<dbReference type="PIRSF" id="PIRSF006621">
    <property type="entry name" value="Dus"/>
    <property type="match status" value="1"/>
</dbReference>
<dbReference type="AlphaFoldDB" id="A0A644X4P6"/>
<evidence type="ECO:0000256" key="4">
    <source>
        <dbReference type="ARBA" id="ARBA00022630"/>
    </source>
</evidence>
<dbReference type="Pfam" id="PF01207">
    <property type="entry name" value="Dus"/>
    <property type="match status" value="1"/>
</dbReference>
<evidence type="ECO:0000256" key="3">
    <source>
        <dbReference type="ARBA" id="ARBA00022555"/>
    </source>
</evidence>
<organism evidence="13">
    <name type="scientific">bioreactor metagenome</name>
    <dbReference type="NCBI Taxonomy" id="1076179"/>
    <lineage>
        <taxon>unclassified sequences</taxon>
        <taxon>metagenomes</taxon>
        <taxon>ecological metagenomes</taxon>
    </lineage>
</organism>
<dbReference type="InterPro" id="IPR001269">
    <property type="entry name" value="DUS_fam"/>
</dbReference>
<dbReference type="PANTHER" id="PTHR45846">
    <property type="entry name" value="TRNA-DIHYDROURIDINE(47) SYNTHASE [NAD(P)(+)]-LIKE"/>
    <property type="match status" value="1"/>
</dbReference>
<dbReference type="GO" id="GO:0050660">
    <property type="term" value="F:flavin adenine dinucleotide binding"/>
    <property type="evidence" value="ECO:0007669"/>
    <property type="project" value="InterPro"/>
</dbReference>
<keyword evidence="8" id="KW-0694">RNA-binding</keyword>
<sequence length="332" mass="36647">MNEQQLYHPVQIGNVKIAGNLFLAPLAGYTDIPFRSLCIEAGADFTFTEMVSAEGLSREGEKTLELMYRAPNEKQYAIQLFMSNTDSLKQALQQLMPFQPEIIDINCGCPVPKVTKTGAGSAMMKTPSLITDVVRTITDEVDIPVSVKFRTGWDALSENFLTFAQAALDGGASALTLHARTRSQGYAPFADWTKLASLKQYCIEHDYQVPVFGSGDLFAAEDAKKMIQETGVDGVMFARGAIGNPFIFAQAKALLQGKEMVEITKKMRYEAILRHLDLMIDTFGEKTACTLMRKHTCSYLKGVPNTSPIKQAVVQAVKREHYTQALSPLVDL</sequence>
<dbReference type="InterPro" id="IPR018517">
    <property type="entry name" value="tRNA_hU_synthase_CS"/>
</dbReference>
<dbReference type="NCBIfam" id="TIGR00737">
    <property type="entry name" value="nifR3_yhdG"/>
    <property type="match status" value="1"/>
</dbReference>
<dbReference type="InterPro" id="IPR024036">
    <property type="entry name" value="tRNA-dHydroUridine_Synthase_C"/>
</dbReference>
<keyword evidence="9 13" id="KW-0560">Oxidoreductase</keyword>
<accession>A0A644X4P6</accession>
<dbReference type="InterPro" id="IPR013785">
    <property type="entry name" value="Aldolase_TIM"/>
</dbReference>
<comment type="catalytic activity">
    <reaction evidence="11">
        <text>a 5,6-dihydrouridine in tRNA + NAD(+) = a uridine in tRNA + NADH + H(+)</text>
        <dbReference type="Rhea" id="RHEA:54452"/>
        <dbReference type="Rhea" id="RHEA-COMP:13339"/>
        <dbReference type="Rhea" id="RHEA-COMP:13887"/>
        <dbReference type="ChEBI" id="CHEBI:15378"/>
        <dbReference type="ChEBI" id="CHEBI:57540"/>
        <dbReference type="ChEBI" id="CHEBI:57945"/>
        <dbReference type="ChEBI" id="CHEBI:65315"/>
        <dbReference type="ChEBI" id="CHEBI:74443"/>
    </reaction>
</comment>
<evidence type="ECO:0000256" key="6">
    <source>
        <dbReference type="ARBA" id="ARBA00022694"/>
    </source>
</evidence>
<dbReference type="PROSITE" id="PS01136">
    <property type="entry name" value="UPF0034"/>
    <property type="match status" value="1"/>
</dbReference>
<evidence type="ECO:0000256" key="1">
    <source>
        <dbReference type="ARBA" id="ARBA00001917"/>
    </source>
</evidence>
<comment type="cofactor">
    <cofactor evidence="1">
        <name>FMN</name>
        <dbReference type="ChEBI" id="CHEBI:58210"/>
    </cofactor>
</comment>
<comment type="catalytic activity">
    <reaction evidence="10">
        <text>a 5,6-dihydrouridine in tRNA + NADP(+) = a uridine in tRNA + NADPH + H(+)</text>
        <dbReference type="Rhea" id="RHEA:23624"/>
        <dbReference type="Rhea" id="RHEA-COMP:13339"/>
        <dbReference type="Rhea" id="RHEA-COMP:13887"/>
        <dbReference type="ChEBI" id="CHEBI:15378"/>
        <dbReference type="ChEBI" id="CHEBI:57783"/>
        <dbReference type="ChEBI" id="CHEBI:58349"/>
        <dbReference type="ChEBI" id="CHEBI:65315"/>
        <dbReference type="ChEBI" id="CHEBI:74443"/>
    </reaction>
</comment>
<dbReference type="Gene3D" id="1.10.1200.80">
    <property type="entry name" value="Putative flavin oxidoreducatase, domain 2"/>
    <property type="match status" value="1"/>
</dbReference>
<dbReference type="InterPro" id="IPR004652">
    <property type="entry name" value="DusB-like"/>
</dbReference>
<keyword evidence="4" id="KW-0285">Flavoprotein</keyword>
<protein>
    <submittedName>
        <fullName evidence="13">Putative tRNA-dihydrouridine synthase</fullName>
        <ecNumber evidence="13">1.3.1.-</ecNumber>
    </submittedName>
</protein>
<name>A0A644X4P6_9ZZZZ</name>
<proteinExistence type="predicted"/>
<dbReference type="PANTHER" id="PTHR45846:SF1">
    <property type="entry name" value="TRNA-DIHYDROURIDINE(47) SYNTHASE [NAD(P)(+)]-LIKE"/>
    <property type="match status" value="1"/>
</dbReference>
<dbReference type="CDD" id="cd02801">
    <property type="entry name" value="DUS_like_FMN"/>
    <property type="match status" value="1"/>
</dbReference>
<gene>
    <name evidence="13" type="primary">dus_18</name>
    <name evidence="13" type="ORF">SDC9_57481</name>
</gene>
<reference evidence="13" key="1">
    <citation type="submission" date="2019-08" db="EMBL/GenBank/DDBJ databases">
        <authorList>
            <person name="Kucharzyk K."/>
            <person name="Murdoch R.W."/>
            <person name="Higgins S."/>
            <person name="Loffler F."/>
        </authorList>
    </citation>
    <scope>NUCLEOTIDE SEQUENCE</scope>
</reference>
<dbReference type="GO" id="GO:0000049">
    <property type="term" value="F:tRNA binding"/>
    <property type="evidence" value="ECO:0007669"/>
    <property type="project" value="UniProtKB-KW"/>
</dbReference>
<evidence type="ECO:0000256" key="2">
    <source>
        <dbReference type="ARBA" id="ARBA00002790"/>
    </source>
</evidence>
<keyword evidence="7" id="KW-0521">NADP</keyword>
<evidence type="ECO:0000313" key="13">
    <source>
        <dbReference type="EMBL" id="MPM11142.1"/>
    </source>
</evidence>
<evidence type="ECO:0000256" key="9">
    <source>
        <dbReference type="ARBA" id="ARBA00023002"/>
    </source>
</evidence>
<dbReference type="InterPro" id="IPR035587">
    <property type="entry name" value="DUS-like_FMN-bd"/>
</dbReference>
<evidence type="ECO:0000259" key="12">
    <source>
        <dbReference type="Pfam" id="PF01207"/>
    </source>
</evidence>